<comment type="caution">
    <text evidence="3">The sequence shown here is derived from an EMBL/GenBank/DDBJ whole genome shotgun (WGS) entry which is preliminary data.</text>
</comment>
<keyword evidence="1" id="KW-0472">Membrane</keyword>
<feature type="chain" id="PRO_5029555364" evidence="2">
    <location>
        <begin position="16"/>
        <end position="149"/>
    </location>
</feature>
<keyword evidence="1" id="KW-1133">Transmembrane helix</keyword>
<name>A0A7J7FX24_CAMSI</name>
<reference evidence="3 4" key="2">
    <citation type="submission" date="2020-07" db="EMBL/GenBank/DDBJ databases">
        <title>Genome assembly of wild tea tree DASZ reveals pedigree and selection history of tea varieties.</title>
        <authorList>
            <person name="Zhang W."/>
        </authorList>
    </citation>
    <scope>NUCLEOTIDE SEQUENCE [LARGE SCALE GENOMIC DNA]</scope>
    <source>
        <strain evidence="4">cv. G240</strain>
        <tissue evidence="3">Leaf</tissue>
    </source>
</reference>
<evidence type="ECO:0000313" key="4">
    <source>
        <dbReference type="Proteomes" id="UP000593564"/>
    </source>
</evidence>
<evidence type="ECO:0000313" key="3">
    <source>
        <dbReference type="EMBL" id="KAF5932531.1"/>
    </source>
</evidence>
<dbReference type="Proteomes" id="UP000593564">
    <property type="component" value="Unassembled WGS sequence"/>
</dbReference>
<feature type="transmembrane region" description="Helical" evidence="1">
    <location>
        <begin position="112"/>
        <end position="134"/>
    </location>
</feature>
<evidence type="ECO:0000256" key="1">
    <source>
        <dbReference type="SAM" id="Phobius"/>
    </source>
</evidence>
<evidence type="ECO:0000256" key="2">
    <source>
        <dbReference type="SAM" id="SignalP"/>
    </source>
</evidence>
<keyword evidence="4" id="KW-1185">Reference proteome</keyword>
<dbReference type="AlphaFoldDB" id="A0A7J7FX24"/>
<reference evidence="4" key="1">
    <citation type="journal article" date="2020" name="Nat. Commun.">
        <title>Genome assembly of wild tea tree DASZ reveals pedigree and selection history of tea varieties.</title>
        <authorList>
            <person name="Zhang W."/>
            <person name="Zhang Y."/>
            <person name="Qiu H."/>
            <person name="Guo Y."/>
            <person name="Wan H."/>
            <person name="Zhang X."/>
            <person name="Scossa F."/>
            <person name="Alseekh S."/>
            <person name="Zhang Q."/>
            <person name="Wang P."/>
            <person name="Xu L."/>
            <person name="Schmidt M.H."/>
            <person name="Jia X."/>
            <person name="Li D."/>
            <person name="Zhu A."/>
            <person name="Guo F."/>
            <person name="Chen W."/>
            <person name="Ni D."/>
            <person name="Usadel B."/>
            <person name="Fernie A.R."/>
            <person name="Wen W."/>
        </authorList>
    </citation>
    <scope>NUCLEOTIDE SEQUENCE [LARGE SCALE GENOMIC DNA]</scope>
    <source>
        <strain evidence="4">cv. G240</strain>
    </source>
</reference>
<keyword evidence="1" id="KW-0812">Transmembrane</keyword>
<feature type="signal peptide" evidence="2">
    <location>
        <begin position="1"/>
        <end position="15"/>
    </location>
</feature>
<dbReference type="EMBL" id="JACBKZ010000014">
    <property type="protein sequence ID" value="KAF5932531.1"/>
    <property type="molecule type" value="Genomic_DNA"/>
</dbReference>
<protein>
    <submittedName>
        <fullName evidence="3">Uncharacterized protein</fullName>
    </submittedName>
</protein>
<organism evidence="3 4">
    <name type="scientific">Camellia sinensis</name>
    <name type="common">Tea plant</name>
    <name type="synonym">Thea sinensis</name>
    <dbReference type="NCBI Taxonomy" id="4442"/>
    <lineage>
        <taxon>Eukaryota</taxon>
        <taxon>Viridiplantae</taxon>
        <taxon>Streptophyta</taxon>
        <taxon>Embryophyta</taxon>
        <taxon>Tracheophyta</taxon>
        <taxon>Spermatophyta</taxon>
        <taxon>Magnoliopsida</taxon>
        <taxon>eudicotyledons</taxon>
        <taxon>Gunneridae</taxon>
        <taxon>Pentapetalae</taxon>
        <taxon>asterids</taxon>
        <taxon>Ericales</taxon>
        <taxon>Theaceae</taxon>
        <taxon>Camellia</taxon>
    </lineage>
</organism>
<proteinExistence type="predicted"/>
<accession>A0A7J7FX24</accession>
<gene>
    <name evidence="3" type="ORF">HYC85_028702</name>
</gene>
<keyword evidence="2" id="KW-0732">Signal</keyword>
<sequence length="149" mass="16145">MKLVGWLFIILSAQALSILAIELSSTTTRDTKHHIQEQAVNGVNGATSLHGGSEDGRGYIHVLKKAMVYMRNAHSGARGAKGSYGGANVVHRPPRSERSAAPLLLKKKSSPFFFMLSTTILCAGFSLLPCVLCLDSNRNDFTRIMALVM</sequence>